<feature type="domain" description="DUF4097" evidence="1">
    <location>
        <begin position="52"/>
        <end position="203"/>
    </location>
</feature>
<name>A0A3D2X4I6_9FIRM</name>
<protein>
    <recommendedName>
        <fullName evidence="1">DUF4097 domain-containing protein</fullName>
    </recommendedName>
</protein>
<organism evidence="2 3">
    <name type="scientific">Lachnoclostridium phytofermentans</name>
    <dbReference type="NCBI Taxonomy" id="66219"/>
    <lineage>
        <taxon>Bacteria</taxon>
        <taxon>Bacillati</taxon>
        <taxon>Bacillota</taxon>
        <taxon>Clostridia</taxon>
        <taxon>Lachnospirales</taxon>
        <taxon>Lachnospiraceae</taxon>
    </lineage>
</organism>
<evidence type="ECO:0000313" key="2">
    <source>
        <dbReference type="EMBL" id="HCL01465.1"/>
    </source>
</evidence>
<dbReference type="Pfam" id="PF13349">
    <property type="entry name" value="DUF4097"/>
    <property type="match status" value="2"/>
</dbReference>
<dbReference type="Proteomes" id="UP000262969">
    <property type="component" value="Unassembled WGS sequence"/>
</dbReference>
<gene>
    <name evidence="2" type="ORF">DHW61_03470</name>
</gene>
<evidence type="ECO:0000313" key="3">
    <source>
        <dbReference type="Proteomes" id="UP000262969"/>
    </source>
</evidence>
<dbReference type="EMBL" id="DPVV01000123">
    <property type="protein sequence ID" value="HCL01465.1"/>
    <property type="molecule type" value="Genomic_DNA"/>
</dbReference>
<proteinExistence type="predicted"/>
<sequence>MKQKKIWLLVSLFLILILSGCQGKFYFTTDGERYTEENMNYFGTVKEPIEAISTINVNTQYADFEIIASDGYYVEYSYYYVNEEPALTIIDGTLTFNDSNMNQGGYSINLKKSNYFKLYVPASADFNQVNISVSSGNISMGSFSAKDVKVENSYGDTIITSTVIDKLSTVASSGHLTIDRSAIGEANIENHYGDIVIKNINQKEDLLSNEYPDASITMELSSGSLKVEKLRAKDLQFNNSYGDVKIAESTITSLEGKLSSGDATIEDSYVDKIKINNSYGKVSLHLIGKQEDYCLDITSKYGDVWVGKKKYDGSVLIDKGGTKRIALYLSSGSAKVTFQ</sequence>
<accession>A0A3D2X4I6</accession>
<dbReference type="AlphaFoldDB" id="A0A3D2X4I6"/>
<feature type="domain" description="DUF4097" evidence="1">
    <location>
        <begin position="210"/>
        <end position="318"/>
    </location>
</feature>
<reference evidence="2 3" key="1">
    <citation type="journal article" date="2018" name="Nat. Biotechnol.">
        <title>A standardized bacterial taxonomy based on genome phylogeny substantially revises the tree of life.</title>
        <authorList>
            <person name="Parks D.H."/>
            <person name="Chuvochina M."/>
            <person name="Waite D.W."/>
            <person name="Rinke C."/>
            <person name="Skarshewski A."/>
            <person name="Chaumeil P.A."/>
            <person name="Hugenholtz P."/>
        </authorList>
    </citation>
    <scope>NUCLEOTIDE SEQUENCE [LARGE SCALE GENOMIC DNA]</scope>
    <source>
        <strain evidence="2">UBA11728</strain>
    </source>
</reference>
<evidence type="ECO:0000259" key="1">
    <source>
        <dbReference type="Pfam" id="PF13349"/>
    </source>
</evidence>
<comment type="caution">
    <text evidence="2">The sequence shown here is derived from an EMBL/GenBank/DDBJ whole genome shotgun (WGS) entry which is preliminary data.</text>
</comment>
<dbReference type="PROSITE" id="PS51257">
    <property type="entry name" value="PROKAR_LIPOPROTEIN"/>
    <property type="match status" value="1"/>
</dbReference>
<dbReference type="InterPro" id="IPR025164">
    <property type="entry name" value="Toastrack_DUF4097"/>
</dbReference>